<dbReference type="GO" id="GO:0008270">
    <property type="term" value="F:zinc ion binding"/>
    <property type="evidence" value="ECO:0007669"/>
    <property type="project" value="UniProtKB-KW"/>
</dbReference>
<dbReference type="PROSITE" id="PS50119">
    <property type="entry name" value="ZF_BBOX"/>
    <property type="match status" value="1"/>
</dbReference>
<dbReference type="InterPro" id="IPR013083">
    <property type="entry name" value="Znf_RING/FYVE/PHD"/>
</dbReference>
<dbReference type="SUPFAM" id="SSF49899">
    <property type="entry name" value="Concanavalin A-like lectins/glucanases"/>
    <property type="match status" value="1"/>
</dbReference>
<dbReference type="Pfam" id="PF13765">
    <property type="entry name" value="PRY"/>
    <property type="match status" value="1"/>
</dbReference>
<keyword evidence="2 4" id="KW-0863">Zinc-finger</keyword>
<dbReference type="SMART" id="SM00336">
    <property type="entry name" value="BBOX"/>
    <property type="match status" value="1"/>
</dbReference>
<sequence length="392" mass="43905">MQPSELGAVFQWLDGAICTICQDYLTDPVTIQCGHNFCWGCITQHCGRVDRLSCPRCGETFWKRPFRSNTQLGSIAEFIKQLGLKPGKRGREGHVCGEHGKELTWFCKEDAKALCEDCKGSPAHRSHAVIPMAKAAHGSKVGVFCWLIKSLQGPVSPPLWTDTSLLWVGLTPGSHVLLGLSDTLPAADPMSATLLCGVLLHSPALLSPFLSRGFLTHSLEFPTVHVTLDPDTAHPELILSEDRRGVRWGDTRQDLPNNPERFDRWRCVLGSPGFTTGSWYWEVEVGDEEFWAIGVARESVWRKGWISISPEEGIWAMNWWGWVSKVQPAPQSTLPQSSWHRQVRVCLDYEQGQVAFFSADNEAPIFTFTEASFAGERIRPFFQINSQLRLCP</sequence>
<keyword evidence="3" id="KW-0862">Zinc</keyword>
<dbReference type="PROSITE" id="PS50089">
    <property type="entry name" value="ZF_RING_2"/>
    <property type="match status" value="1"/>
</dbReference>
<protein>
    <submittedName>
        <fullName evidence="8">Uncharacterized protein</fullName>
    </submittedName>
</protein>
<dbReference type="InterPro" id="IPR006574">
    <property type="entry name" value="PRY"/>
</dbReference>
<dbReference type="PANTHER" id="PTHR24103">
    <property type="entry name" value="E3 UBIQUITIN-PROTEIN LIGASE TRIM"/>
    <property type="match status" value="1"/>
</dbReference>
<dbReference type="InterPro" id="IPR000315">
    <property type="entry name" value="Znf_B-box"/>
</dbReference>
<feature type="domain" description="B box-type" evidence="6">
    <location>
        <begin position="91"/>
        <end position="132"/>
    </location>
</feature>
<dbReference type="InterPro" id="IPR001870">
    <property type="entry name" value="B30.2/SPRY"/>
</dbReference>
<reference evidence="8" key="2">
    <citation type="submission" date="2025-09" db="UniProtKB">
        <authorList>
            <consortium name="Ensembl"/>
        </authorList>
    </citation>
    <scope>IDENTIFICATION</scope>
</reference>
<dbReference type="Pfam" id="PF15227">
    <property type="entry name" value="zf-C3HC4_4"/>
    <property type="match status" value="1"/>
</dbReference>
<evidence type="ECO:0000313" key="8">
    <source>
        <dbReference type="Ensembl" id="ENSTMTP00000028923.1"/>
    </source>
</evidence>
<feature type="domain" description="RING-type" evidence="5">
    <location>
        <begin position="18"/>
        <end position="57"/>
    </location>
</feature>
<evidence type="ECO:0000259" key="6">
    <source>
        <dbReference type="PROSITE" id="PS50119"/>
    </source>
</evidence>
<dbReference type="Pfam" id="PF00643">
    <property type="entry name" value="zf-B_box"/>
    <property type="match status" value="1"/>
</dbReference>
<dbReference type="Pfam" id="PF00622">
    <property type="entry name" value="SPRY"/>
    <property type="match status" value="1"/>
</dbReference>
<dbReference type="SMART" id="SM00589">
    <property type="entry name" value="PRY"/>
    <property type="match status" value="1"/>
</dbReference>
<organism evidence="8 9">
    <name type="scientific">Terrapene triunguis</name>
    <name type="common">Three-toed box turtle</name>
    <dbReference type="NCBI Taxonomy" id="2587831"/>
    <lineage>
        <taxon>Eukaryota</taxon>
        <taxon>Metazoa</taxon>
        <taxon>Chordata</taxon>
        <taxon>Craniata</taxon>
        <taxon>Vertebrata</taxon>
        <taxon>Euteleostomi</taxon>
        <taxon>Archelosauria</taxon>
        <taxon>Testudinata</taxon>
        <taxon>Testudines</taxon>
        <taxon>Cryptodira</taxon>
        <taxon>Durocryptodira</taxon>
        <taxon>Testudinoidea</taxon>
        <taxon>Emydidae</taxon>
        <taxon>Terrapene</taxon>
    </lineage>
</organism>
<evidence type="ECO:0000259" key="7">
    <source>
        <dbReference type="PROSITE" id="PS50188"/>
    </source>
</evidence>
<evidence type="ECO:0000259" key="5">
    <source>
        <dbReference type="PROSITE" id="PS50089"/>
    </source>
</evidence>
<dbReference type="Gene3D" id="3.30.160.60">
    <property type="entry name" value="Classic Zinc Finger"/>
    <property type="match status" value="1"/>
</dbReference>
<dbReference type="FunFam" id="2.60.120.920:FF:000004">
    <property type="entry name" value="Butyrophilin subfamily 1 member A1"/>
    <property type="match status" value="1"/>
</dbReference>
<dbReference type="InterPro" id="IPR017907">
    <property type="entry name" value="Znf_RING_CS"/>
</dbReference>
<dbReference type="SMART" id="SM00449">
    <property type="entry name" value="SPRY"/>
    <property type="match status" value="1"/>
</dbReference>
<dbReference type="Gene3D" id="3.30.40.10">
    <property type="entry name" value="Zinc/RING finger domain, C3HC4 (zinc finger)"/>
    <property type="match status" value="1"/>
</dbReference>
<dbReference type="SMART" id="SM00184">
    <property type="entry name" value="RING"/>
    <property type="match status" value="1"/>
</dbReference>
<dbReference type="SUPFAM" id="SSF57845">
    <property type="entry name" value="B-box zinc-binding domain"/>
    <property type="match status" value="1"/>
</dbReference>
<dbReference type="InterPro" id="IPR003877">
    <property type="entry name" value="SPRY_dom"/>
</dbReference>
<dbReference type="InterPro" id="IPR001841">
    <property type="entry name" value="Znf_RING"/>
</dbReference>
<dbReference type="InterPro" id="IPR043136">
    <property type="entry name" value="B30.2/SPRY_sf"/>
</dbReference>
<dbReference type="GeneTree" id="ENSGT01030000234669"/>
<dbReference type="CDD" id="cd12888">
    <property type="entry name" value="SPRY_PRY_TRIM7_like"/>
    <property type="match status" value="1"/>
</dbReference>
<evidence type="ECO:0000256" key="4">
    <source>
        <dbReference type="PROSITE-ProRule" id="PRU00024"/>
    </source>
</evidence>
<evidence type="ECO:0000256" key="3">
    <source>
        <dbReference type="ARBA" id="ARBA00022833"/>
    </source>
</evidence>
<dbReference type="Ensembl" id="ENSTMTT00000029980.1">
    <property type="protein sequence ID" value="ENSTMTP00000028923.1"/>
    <property type="gene ID" value="ENSTMTG00000020974.1"/>
</dbReference>
<dbReference type="SUPFAM" id="SSF57850">
    <property type="entry name" value="RING/U-box"/>
    <property type="match status" value="1"/>
</dbReference>
<evidence type="ECO:0000256" key="2">
    <source>
        <dbReference type="ARBA" id="ARBA00022771"/>
    </source>
</evidence>
<dbReference type="InterPro" id="IPR013320">
    <property type="entry name" value="ConA-like_dom_sf"/>
</dbReference>
<dbReference type="Gene3D" id="2.60.120.920">
    <property type="match status" value="1"/>
</dbReference>
<dbReference type="InterPro" id="IPR003879">
    <property type="entry name" value="Butyrophylin_SPRY"/>
</dbReference>
<dbReference type="InParanoid" id="A0A674K7K3"/>
<evidence type="ECO:0000313" key="9">
    <source>
        <dbReference type="Proteomes" id="UP000472274"/>
    </source>
</evidence>
<name>A0A674K7K3_9SAUR</name>
<proteinExistence type="predicted"/>
<accession>A0A674K7K3</accession>
<reference evidence="8" key="1">
    <citation type="submission" date="2025-08" db="UniProtKB">
        <authorList>
            <consortium name="Ensembl"/>
        </authorList>
    </citation>
    <scope>IDENTIFICATION</scope>
</reference>
<dbReference type="PROSITE" id="PS00518">
    <property type="entry name" value="ZF_RING_1"/>
    <property type="match status" value="1"/>
</dbReference>
<keyword evidence="1" id="KW-0479">Metal-binding</keyword>
<keyword evidence="9" id="KW-1185">Reference proteome</keyword>
<dbReference type="PRINTS" id="PR01407">
    <property type="entry name" value="BUTYPHLNCDUF"/>
</dbReference>
<feature type="domain" description="B30.2/SPRY" evidence="7">
    <location>
        <begin position="206"/>
        <end position="392"/>
    </location>
</feature>
<evidence type="ECO:0000256" key="1">
    <source>
        <dbReference type="ARBA" id="ARBA00022723"/>
    </source>
</evidence>
<dbReference type="Proteomes" id="UP000472274">
    <property type="component" value="Unplaced"/>
</dbReference>
<dbReference type="InterPro" id="IPR050143">
    <property type="entry name" value="TRIM/RBCC"/>
</dbReference>
<dbReference type="PROSITE" id="PS50188">
    <property type="entry name" value="B302_SPRY"/>
    <property type="match status" value="1"/>
</dbReference>
<dbReference type="AlphaFoldDB" id="A0A674K7K3"/>